<gene>
    <name evidence="1" type="ORF">I5803_10135</name>
</gene>
<accession>A0A931H4N0</accession>
<dbReference type="AlphaFoldDB" id="A0A931H4N0"/>
<evidence type="ECO:0000313" key="1">
    <source>
        <dbReference type="EMBL" id="MBG9388380.1"/>
    </source>
</evidence>
<proteinExistence type="predicted"/>
<dbReference type="Proteomes" id="UP000651050">
    <property type="component" value="Unassembled WGS sequence"/>
</dbReference>
<comment type="caution">
    <text evidence="1">The sequence shown here is derived from an EMBL/GenBank/DDBJ whole genome shotgun (WGS) entry which is preliminary data.</text>
</comment>
<sequence>MPTDLLANFRRLDTAALAADHGVEFEKAAAADLVINSLGPILEVASLAQSSASWSKFAKERLPRHIATPLRNARKSPLQTFTCNQAEQAAGFMCLDAVSADAFRPALLAFDTEARRMMKFKRNGSQTKGLVCGAVGEMLDNVFEHSGAPRTGIVGFLGTPEYLDISVSDAGMGVMASLRQNPAYAYLSDAGMALALAVRDGTSRFSTTADGEGRGHGFSTLFRGLNSLDAEIRLRSGDYSLEVSGKALMERAPTISQKARLPGLVVTFRTYF</sequence>
<dbReference type="EMBL" id="JADWYS010000001">
    <property type="protein sequence ID" value="MBG9388380.1"/>
    <property type="molecule type" value="Genomic_DNA"/>
</dbReference>
<name>A0A931H4N0_9BURK</name>
<reference evidence="1" key="1">
    <citation type="submission" date="2020-11" db="EMBL/GenBank/DDBJ databases">
        <title>Bacterial whole genome sequence for Caenimonas sp. DR4.4.</title>
        <authorList>
            <person name="Le V."/>
            <person name="Ko S.-R."/>
            <person name="Ahn C.-Y."/>
            <person name="Oh H.-M."/>
        </authorList>
    </citation>
    <scope>NUCLEOTIDE SEQUENCE</scope>
    <source>
        <strain evidence="1">DR4.4</strain>
    </source>
</reference>
<keyword evidence="2" id="KW-1185">Reference proteome</keyword>
<evidence type="ECO:0000313" key="2">
    <source>
        <dbReference type="Proteomes" id="UP000651050"/>
    </source>
</evidence>
<protein>
    <submittedName>
        <fullName evidence="1">Uncharacterized protein</fullName>
    </submittedName>
</protein>
<dbReference type="RefSeq" id="WP_196986247.1">
    <property type="nucleotide sequence ID" value="NZ_JADWYS010000001.1"/>
</dbReference>
<organism evidence="1 2">
    <name type="scientific">Caenimonas aquaedulcis</name>
    <dbReference type="NCBI Taxonomy" id="2793270"/>
    <lineage>
        <taxon>Bacteria</taxon>
        <taxon>Pseudomonadati</taxon>
        <taxon>Pseudomonadota</taxon>
        <taxon>Betaproteobacteria</taxon>
        <taxon>Burkholderiales</taxon>
        <taxon>Comamonadaceae</taxon>
        <taxon>Caenimonas</taxon>
    </lineage>
</organism>